<evidence type="ECO:0000313" key="1">
    <source>
        <dbReference type="EMBL" id="KAI2657508.1"/>
    </source>
</evidence>
<reference evidence="1 2" key="1">
    <citation type="submission" date="2022-01" db="EMBL/GenBank/DDBJ databases">
        <title>A high-quality chromosome-level genome assembly of rohu carp, Labeo rohita.</title>
        <authorList>
            <person name="Arick M.A. II"/>
            <person name="Hsu C.-Y."/>
            <person name="Magbanua Z."/>
            <person name="Pechanova O."/>
            <person name="Grover C."/>
            <person name="Miller E."/>
            <person name="Thrash A."/>
            <person name="Ezzel L."/>
            <person name="Alam S."/>
            <person name="Benzie J."/>
            <person name="Hamilton M."/>
            <person name="Karsi A."/>
            <person name="Lawrence M.L."/>
            <person name="Peterson D.G."/>
        </authorList>
    </citation>
    <scope>NUCLEOTIDE SEQUENCE [LARGE SCALE GENOMIC DNA]</scope>
    <source>
        <strain evidence="2">BAU-BD-2019</strain>
        <tissue evidence="1">Blood</tissue>
    </source>
</reference>
<dbReference type="Proteomes" id="UP000830375">
    <property type="component" value="Unassembled WGS sequence"/>
</dbReference>
<protein>
    <submittedName>
        <fullName evidence="1">Large structural phosphoprotein</fullName>
    </submittedName>
</protein>
<accession>A0ABQ8M6P2</accession>
<dbReference type="EMBL" id="JACTAM010000013">
    <property type="protein sequence ID" value="KAI2657508.1"/>
    <property type="molecule type" value="Genomic_DNA"/>
</dbReference>
<gene>
    <name evidence="1" type="ORF">H4Q32_008852</name>
</gene>
<organism evidence="1 2">
    <name type="scientific">Labeo rohita</name>
    <name type="common">Indian major carp</name>
    <name type="synonym">Cyprinus rohita</name>
    <dbReference type="NCBI Taxonomy" id="84645"/>
    <lineage>
        <taxon>Eukaryota</taxon>
        <taxon>Metazoa</taxon>
        <taxon>Chordata</taxon>
        <taxon>Craniata</taxon>
        <taxon>Vertebrata</taxon>
        <taxon>Euteleostomi</taxon>
        <taxon>Actinopterygii</taxon>
        <taxon>Neopterygii</taxon>
        <taxon>Teleostei</taxon>
        <taxon>Ostariophysi</taxon>
        <taxon>Cypriniformes</taxon>
        <taxon>Cyprinidae</taxon>
        <taxon>Labeoninae</taxon>
        <taxon>Labeonini</taxon>
        <taxon>Labeo</taxon>
    </lineage>
</organism>
<name>A0ABQ8M6P2_LABRO</name>
<sequence length="122" mass="13419">METPCSGGSAHLESIRGSPGGPVRFLRVLPLLAFLFPDRGPSGTDVLAHSWPWGYASTPFPQVSLLAQTLRKIREDKEQVLLVAPFWLTQTWFVVLAHPDLVCQPHASRDSPSLEDSTEEGL</sequence>
<comment type="caution">
    <text evidence="1">The sequence shown here is derived from an EMBL/GenBank/DDBJ whole genome shotgun (WGS) entry which is preliminary data.</text>
</comment>
<keyword evidence="2" id="KW-1185">Reference proteome</keyword>
<proteinExistence type="predicted"/>
<evidence type="ECO:0000313" key="2">
    <source>
        <dbReference type="Proteomes" id="UP000830375"/>
    </source>
</evidence>